<evidence type="ECO:0000256" key="1">
    <source>
        <dbReference type="ARBA" id="ARBA00004123"/>
    </source>
</evidence>
<evidence type="ECO:0000256" key="3">
    <source>
        <dbReference type="ARBA" id="ARBA00023242"/>
    </source>
</evidence>
<comment type="subcellular location">
    <subcellularLocation>
        <location evidence="1">Nucleus</location>
    </subcellularLocation>
</comment>
<comment type="caution">
    <text evidence="6">The sequence shown here is derived from an EMBL/GenBank/DDBJ whole genome shotgun (WGS) entry which is preliminary data.</text>
</comment>
<feature type="compositionally biased region" description="Basic and acidic residues" evidence="4">
    <location>
        <begin position="127"/>
        <end position="147"/>
    </location>
</feature>
<dbReference type="GO" id="GO:0006281">
    <property type="term" value="P:DNA repair"/>
    <property type="evidence" value="ECO:0007669"/>
    <property type="project" value="InterPro"/>
</dbReference>
<protein>
    <recommendedName>
        <fullName evidence="5">DNA endonuclease activator Ctp1 C-terminal domain-containing protein</fullName>
    </recommendedName>
</protein>
<feature type="region of interest" description="Disordered" evidence="4">
    <location>
        <begin position="507"/>
        <end position="621"/>
    </location>
</feature>
<name>A0A9W8ZCB1_9PLEO</name>
<dbReference type="AlphaFoldDB" id="A0A9W8ZCB1"/>
<feature type="region of interest" description="Disordered" evidence="4">
    <location>
        <begin position="375"/>
        <end position="399"/>
    </location>
</feature>
<feature type="compositionally biased region" description="Basic and acidic residues" evidence="4">
    <location>
        <begin position="70"/>
        <end position="79"/>
    </location>
</feature>
<feature type="compositionally biased region" description="Polar residues" evidence="4">
    <location>
        <begin position="235"/>
        <end position="248"/>
    </location>
</feature>
<feature type="region of interest" description="Disordered" evidence="4">
    <location>
        <begin position="70"/>
        <end position="348"/>
    </location>
</feature>
<feature type="compositionally biased region" description="Polar residues" evidence="4">
    <location>
        <begin position="192"/>
        <end position="204"/>
    </location>
</feature>
<feature type="compositionally biased region" description="Basic and acidic residues" evidence="4">
    <location>
        <begin position="691"/>
        <end position="705"/>
    </location>
</feature>
<keyword evidence="3" id="KW-0539">Nucleus</keyword>
<dbReference type="GO" id="GO:0005634">
    <property type="term" value="C:nucleus"/>
    <property type="evidence" value="ECO:0007669"/>
    <property type="project" value="UniProtKB-SubCell"/>
</dbReference>
<dbReference type="EMBL" id="JAPEVA010000070">
    <property type="protein sequence ID" value="KAJ4401729.1"/>
    <property type="molecule type" value="Genomic_DNA"/>
</dbReference>
<feature type="domain" description="DNA endonuclease activator Ctp1 C-terminal" evidence="5">
    <location>
        <begin position="643"/>
        <end position="719"/>
    </location>
</feature>
<keyword evidence="2" id="KW-0227">DNA damage</keyword>
<dbReference type="Proteomes" id="UP001140510">
    <property type="component" value="Unassembled WGS sequence"/>
</dbReference>
<evidence type="ECO:0000256" key="2">
    <source>
        <dbReference type="ARBA" id="ARBA00022763"/>
    </source>
</evidence>
<reference evidence="6" key="1">
    <citation type="submission" date="2022-10" db="EMBL/GenBank/DDBJ databases">
        <title>Tapping the CABI collections for fungal endophytes: first genome assemblies for Collariella, Neodidymelliopsis, Ascochyta clinopodiicola, Didymella pomorum, Didymosphaeria variabile, Neocosmospora piperis and Neocucurbitaria cava.</title>
        <authorList>
            <person name="Hill R."/>
        </authorList>
    </citation>
    <scope>NUCLEOTIDE SEQUENCE</scope>
    <source>
        <strain evidence="6">IMI 355091</strain>
    </source>
</reference>
<gene>
    <name evidence="6" type="ORF">N0V91_007771</name>
</gene>
<proteinExistence type="predicted"/>
<sequence length="755" mass="84786">MAEFTAWVEKNRGLWSRVYDELIAPDFEKEWKKREEEHQNELKQRDENQQLLFNHINEQIVKNARVVEENERLESELQQRAESAAPSTALDDAGNASAGISEEQHRDLTEKHDELSKKYQDLSQKVKYLEKKNTSVMQKNRDMKESVRAWQQYADRMKVHQRPKATTAADGTPSRLLAVPHNDEAPPHMPSSPGSVSATRTSLQRTDRGRSSPAPVGPLAGGAEEVSREDEDLSPSASVTPRGPSTASSHEHQGAASNLPSLSNRLEKARQYHVETNAVPTSSQTTVDEVTDQLVRRTQYADDENESLKRKRGQRSRMEVYSGRSSDGTSAKPHRVKDEPMSSPPPLAHILTRTETIDLDETVPRGADVAGALQRKPSWHSHATGTIRHQRSGSAPFTQTARRVDLKTAHMAREQMSNIQAKLQTAADEMRALSEPTGPLLQDQHILQPIDVNVVTQTPKRSSNKRMKQAANMLIEHDILAESGEAPPPVDGDELRLPPSAARARLQRMRAVKEPKAPTSQLQQTSTTGSPLVKQEPMQSRSKSASRAAEPSPGPSPQSRVVHGRPNQPDEIVTDGRPVWSMRAPDKRATPRKENPSPSEAHSRLRDKPLQELRTSDFKPNPVYNNGYTYAFSEAVRKRGDPEALAPLLSAEEEALLEDYLGDAYNTVMSTQMSSDERAELILQARTKKIAKDSGKHRETYERRRTPPGFWRVDFPSTQSQEMDRGRAKELEVKAVQERWLEAHKKGGRWMFRDE</sequence>
<feature type="compositionally biased region" description="Polar residues" evidence="4">
    <location>
        <begin position="278"/>
        <end position="288"/>
    </location>
</feature>
<accession>A0A9W8ZCB1</accession>
<evidence type="ECO:0000256" key="4">
    <source>
        <dbReference type="SAM" id="MobiDB-lite"/>
    </source>
</evidence>
<evidence type="ECO:0000313" key="7">
    <source>
        <dbReference type="Proteomes" id="UP001140510"/>
    </source>
</evidence>
<dbReference type="Pfam" id="PF08573">
    <property type="entry name" value="SAE2"/>
    <property type="match status" value="1"/>
</dbReference>
<feature type="region of interest" description="Disordered" evidence="4">
    <location>
        <begin position="691"/>
        <end position="727"/>
    </location>
</feature>
<evidence type="ECO:0000259" key="5">
    <source>
        <dbReference type="Pfam" id="PF08573"/>
    </source>
</evidence>
<feature type="compositionally biased region" description="Basic and acidic residues" evidence="4">
    <location>
        <begin position="102"/>
        <end position="120"/>
    </location>
</feature>
<dbReference type="OrthoDB" id="5801062at2759"/>
<feature type="compositionally biased region" description="Low complexity" evidence="4">
    <location>
        <begin position="519"/>
        <end position="530"/>
    </location>
</feature>
<dbReference type="InterPro" id="IPR013882">
    <property type="entry name" value="Ctp1_C"/>
</dbReference>
<organism evidence="6 7">
    <name type="scientific">Didymella pomorum</name>
    <dbReference type="NCBI Taxonomy" id="749634"/>
    <lineage>
        <taxon>Eukaryota</taxon>
        <taxon>Fungi</taxon>
        <taxon>Dikarya</taxon>
        <taxon>Ascomycota</taxon>
        <taxon>Pezizomycotina</taxon>
        <taxon>Dothideomycetes</taxon>
        <taxon>Pleosporomycetidae</taxon>
        <taxon>Pleosporales</taxon>
        <taxon>Pleosporineae</taxon>
        <taxon>Didymellaceae</taxon>
        <taxon>Didymella</taxon>
    </lineage>
</organism>
<feature type="compositionally biased region" description="Polar residues" evidence="4">
    <location>
        <begin position="255"/>
        <end position="264"/>
    </location>
</feature>
<evidence type="ECO:0000313" key="6">
    <source>
        <dbReference type="EMBL" id="KAJ4401729.1"/>
    </source>
</evidence>
<feature type="compositionally biased region" description="Basic and acidic residues" evidence="4">
    <location>
        <begin position="584"/>
        <end position="617"/>
    </location>
</feature>
<keyword evidence="7" id="KW-1185">Reference proteome</keyword>